<proteinExistence type="predicted"/>
<evidence type="ECO:0000259" key="4">
    <source>
        <dbReference type="PROSITE" id="PS01180"/>
    </source>
</evidence>
<evidence type="ECO:0000313" key="6">
    <source>
        <dbReference type="Proteomes" id="UP000271974"/>
    </source>
</evidence>
<dbReference type="Gene3D" id="2.60.120.290">
    <property type="entry name" value="Spermadhesin, CUB domain"/>
    <property type="match status" value="1"/>
</dbReference>
<dbReference type="CDD" id="cd00041">
    <property type="entry name" value="CUB"/>
    <property type="match status" value="1"/>
</dbReference>
<keyword evidence="1" id="KW-0677">Repeat</keyword>
<gene>
    <name evidence="5" type="ORF">EGW08_019137</name>
</gene>
<evidence type="ECO:0000256" key="1">
    <source>
        <dbReference type="ARBA" id="ARBA00022737"/>
    </source>
</evidence>
<dbReference type="FunFam" id="2.60.120.290:FF:000005">
    <property type="entry name" value="Procollagen C-endopeptidase enhancer 1"/>
    <property type="match status" value="1"/>
</dbReference>
<comment type="caution">
    <text evidence="3">Lacks conserved residue(s) required for the propagation of feature annotation.</text>
</comment>
<accession>A0A3S1B0H3</accession>
<dbReference type="OrthoDB" id="6063154at2759"/>
<dbReference type="AlphaFoldDB" id="A0A3S1B0H3"/>
<reference evidence="5 6" key="1">
    <citation type="submission" date="2019-01" db="EMBL/GenBank/DDBJ databases">
        <title>A draft genome assembly of the solar-powered sea slug Elysia chlorotica.</title>
        <authorList>
            <person name="Cai H."/>
            <person name="Li Q."/>
            <person name="Fang X."/>
            <person name="Li J."/>
            <person name="Curtis N.E."/>
            <person name="Altenburger A."/>
            <person name="Shibata T."/>
            <person name="Feng M."/>
            <person name="Maeda T."/>
            <person name="Schwartz J.A."/>
            <person name="Shigenobu S."/>
            <person name="Lundholm N."/>
            <person name="Nishiyama T."/>
            <person name="Yang H."/>
            <person name="Hasebe M."/>
            <person name="Li S."/>
            <person name="Pierce S.K."/>
            <person name="Wang J."/>
        </authorList>
    </citation>
    <scope>NUCLEOTIDE SEQUENCE [LARGE SCALE GENOMIC DNA]</scope>
    <source>
        <strain evidence="5">EC2010</strain>
        <tissue evidence="5">Whole organism of an adult</tissue>
    </source>
</reference>
<organism evidence="5 6">
    <name type="scientific">Elysia chlorotica</name>
    <name type="common">Eastern emerald elysia</name>
    <name type="synonym">Sea slug</name>
    <dbReference type="NCBI Taxonomy" id="188477"/>
    <lineage>
        <taxon>Eukaryota</taxon>
        <taxon>Metazoa</taxon>
        <taxon>Spiralia</taxon>
        <taxon>Lophotrochozoa</taxon>
        <taxon>Mollusca</taxon>
        <taxon>Gastropoda</taxon>
        <taxon>Heterobranchia</taxon>
        <taxon>Euthyneura</taxon>
        <taxon>Panpulmonata</taxon>
        <taxon>Sacoglossa</taxon>
        <taxon>Placobranchoidea</taxon>
        <taxon>Plakobranchidae</taxon>
        <taxon>Elysia</taxon>
    </lineage>
</organism>
<sequence length="148" mass="17260">MFVEFFSDYTRTNIGFVARWTALPYWQECGGHLSGNFGIVTLPVADFPNHNRNRAICAWIITVEPGKVIRLTFSAFNVTREYRCCFDWLIIFDSSQTEMQRHCEPSIPEPFLSQGNKVYLWFYFNWCLTVAGFRAEWEAAASFSQDLQ</sequence>
<dbReference type="SMART" id="SM00042">
    <property type="entry name" value="CUB"/>
    <property type="match status" value="1"/>
</dbReference>
<protein>
    <recommendedName>
        <fullName evidence="4">CUB domain-containing protein</fullName>
    </recommendedName>
</protein>
<dbReference type="Pfam" id="PF00431">
    <property type="entry name" value="CUB"/>
    <property type="match status" value="1"/>
</dbReference>
<dbReference type="EMBL" id="RQTK01000976">
    <property type="protein sequence ID" value="RUS73115.1"/>
    <property type="molecule type" value="Genomic_DNA"/>
</dbReference>
<keyword evidence="6" id="KW-1185">Reference proteome</keyword>
<evidence type="ECO:0000256" key="3">
    <source>
        <dbReference type="PROSITE-ProRule" id="PRU00059"/>
    </source>
</evidence>
<dbReference type="PROSITE" id="PS01180">
    <property type="entry name" value="CUB"/>
    <property type="match status" value="1"/>
</dbReference>
<dbReference type="Proteomes" id="UP000271974">
    <property type="component" value="Unassembled WGS sequence"/>
</dbReference>
<dbReference type="STRING" id="188477.A0A3S1B0H3"/>
<evidence type="ECO:0000313" key="5">
    <source>
        <dbReference type="EMBL" id="RUS73115.1"/>
    </source>
</evidence>
<comment type="caution">
    <text evidence="5">The sequence shown here is derived from an EMBL/GenBank/DDBJ whole genome shotgun (WGS) entry which is preliminary data.</text>
</comment>
<evidence type="ECO:0000256" key="2">
    <source>
        <dbReference type="ARBA" id="ARBA00023157"/>
    </source>
</evidence>
<dbReference type="PANTHER" id="PTHR24251:SF37">
    <property type="entry name" value="CUB DOMAIN-CONTAINING PROTEIN"/>
    <property type="match status" value="1"/>
</dbReference>
<keyword evidence="2" id="KW-1015">Disulfide bond</keyword>
<dbReference type="SUPFAM" id="SSF49854">
    <property type="entry name" value="Spermadhesin, CUB domain"/>
    <property type="match status" value="1"/>
</dbReference>
<name>A0A3S1B0H3_ELYCH</name>
<dbReference type="InterPro" id="IPR000859">
    <property type="entry name" value="CUB_dom"/>
</dbReference>
<dbReference type="InterPro" id="IPR035914">
    <property type="entry name" value="Sperma_CUB_dom_sf"/>
</dbReference>
<feature type="domain" description="CUB" evidence="4">
    <location>
        <begin position="29"/>
        <end position="140"/>
    </location>
</feature>
<dbReference type="PANTHER" id="PTHR24251">
    <property type="entry name" value="OVOCHYMASE-RELATED"/>
    <property type="match status" value="1"/>
</dbReference>